<protein>
    <recommendedName>
        <fullName evidence="5">DYW domain-containing protein</fullName>
    </recommendedName>
</protein>
<dbReference type="Proteomes" id="UP000825729">
    <property type="component" value="Unassembled WGS sequence"/>
</dbReference>
<dbReference type="InterPro" id="IPR046960">
    <property type="entry name" value="PPR_At4g14850-like_plant"/>
</dbReference>
<keyword evidence="4" id="KW-1185">Reference proteome</keyword>
<dbReference type="InterPro" id="IPR046848">
    <property type="entry name" value="E_motif"/>
</dbReference>
<dbReference type="Pfam" id="PF13041">
    <property type="entry name" value="PPR_2"/>
    <property type="match status" value="1"/>
</dbReference>
<dbReference type="InterPro" id="IPR002885">
    <property type="entry name" value="PPR_rpt"/>
</dbReference>
<evidence type="ECO:0000313" key="3">
    <source>
        <dbReference type="EMBL" id="KAG9456761.1"/>
    </source>
</evidence>
<dbReference type="PROSITE" id="PS51375">
    <property type="entry name" value="PPR"/>
    <property type="match status" value="4"/>
</dbReference>
<dbReference type="FunFam" id="1.25.40.10:FF:000031">
    <property type="entry name" value="Pentatricopeptide repeat-containing protein mitochondrial"/>
    <property type="match status" value="1"/>
</dbReference>
<dbReference type="PANTHER" id="PTHR47926:SF397">
    <property type="entry name" value="(WILD MALAYSIAN BANANA) HYPOTHETICAL PROTEIN"/>
    <property type="match status" value="1"/>
</dbReference>
<dbReference type="Pfam" id="PF20431">
    <property type="entry name" value="E_motif"/>
    <property type="match status" value="1"/>
</dbReference>
<dbReference type="PANTHER" id="PTHR47926">
    <property type="entry name" value="PENTATRICOPEPTIDE REPEAT-CONTAINING PROTEIN"/>
    <property type="match status" value="1"/>
</dbReference>
<gene>
    <name evidence="3" type="ORF">H6P81_001269</name>
</gene>
<dbReference type="EMBL" id="JAINDJ010000002">
    <property type="protein sequence ID" value="KAG9456761.1"/>
    <property type="molecule type" value="Genomic_DNA"/>
</dbReference>
<dbReference type="AlphaFoldDB" id="A0AAV7F9L4"/>
<dbReference type="InterPro" id="IPR011990">
    <property type="entry name" value="TPR-like_helical_dom_sf"/>
</dbReference>
<feature type="repeat" description="PPR" evidence="2">
    <location>
        <begin position="463"/>
        <end position="497"/>
    </location>
</feature>
<feature type="repeat" description="PPR" evidence="2">
    <location>
        <begin position="361"/>
        <end position="396"/>
    </location>
</feature>
<dbReference type="GO" id="GO:0009451">
    <property type="term" value="P:RNA modification"/>
    <property type="evidence" value="ECO:0007669"/>
    <property type="project" value="InterPro"/>
</dbReference>
<dbReference type="FunFam" id="1.25.40.10:FF:000285">
    <property type="entry name" value="Pentatricopeptide repeat-containing protein, chloroplastic"/>
    <property type="match status" value="1"/>
</dbReference>
<dbReference type="Gene3D" id="1.25.40.10">
    <property type="entry name" value="Tetratricopeptide repeat domain"/>
    <property type="match status" value="3"/>
</dbReference>
<feature type="repeat" description="PPR" evidence="2">
    <location>
        <begin position="326"/>
        <end position="360"/>
    </location>
</feature>
<feature type="repeat" description="PPR" evidence="2">
    <location>
        <begin position="194"/>
        <end position="228"/>
    </location>
</feature>
<comment type="caution">
    <text evidence="3">The sequence shown here is derived from an EMBL/GenBank/DDBJ whole genome shotgun (WGS) entry which is preliminary data.</text>
</comment>
<accession>A0AAV7F9L4</accession>
<dbReference type="Pfam" id="PF01535">
    <property type="entry name" value="PPR"/>
    <property type="match status" value="2"/>
</dbReference>
<sequence length="631" mass="70541">MLSLPTNITVFAAPTTKTSQRTSFNLKTLYTPRDVTEALSYVESPASDSKGDFHLRAYSLLLHVAITTRSLQLGKSIHGHLLVRTHLLREQTLVSKLITLYSACGQIEDAGRLFHESSFEDAQSLWEAMLIAYTKNLQPKNTLLLYAQMCDRRMGQIGNYAFSAALKASCDLLDLGFGRAVHAQVVKLGASKANQVVNNALLRLYAECGCMDDARRLFEGMQEKNIVSWNTFLDGCARWNLLVDCIQLFSRMQLDNVGFSWVTLTTILSVCARLSALQTGKEIHAQVVKSENKPDTALQNSLMDLYAKCGALGLSQQVFTQMVKRDLTSWNVMMTGYATHGFVNEALRLFDEMVKLGFRPDGITFLALLSCCSRSGAILEGRKLFDRMERDFGIQPTVEHYACLVDLLGRAGLICEALSVVEKIPMNPSGSIWGSLLNSCRLHNNVELGEIVARRLFLLEPNNAGNYVILSNIYAKAGRWEDVRRVREMMEKREIKKNAGCSWIQIGNKVHSFVAGGATQFRSSPEYKKVWSELEESMAKAGYVPDTSVVLHNVDDDTKALWVCAHSERIKTSLMNTTYLCIQAKKVGFSSLLSDGKTIQFYLHVSRCMNYQCVSVVGQVRVLFGMVSIWE</sequence>
<organism evidence="3 4">
    <name type="scientific">Aristolochia fimbriata</name>
    <name type="common">White veined hardy Dutchman's pipe vine</name>
    <dbReference type="NCBI Taxonomy" id="158543"/>
    <lineage>
        <taxon>Eukaryota</taxon>
        <taxon>Viridiplantae</taxon>
        <taxon>Streptophyta</taxon>
        <taxon>Embryophyta</taxon>
        <taxon>Tracheophyta</taxon>
        <taxon>Spermatophyta</taxon>
        <taxon>Magnoliopsida</taxon>
        <taxon>Magnoliidae</taxon>
        <taxon>Piperales</taxon>
        <taxon>Aristolochiaceae</taxon>
        <taxon>Aristolochia</taxon>
    </lineage>
</organism>
<reference evidence="3 4" key="1">
    <citation type="submission" date="2021-07" db="EMBL/GenBank/DDBJ databases">
        <title>The Aristolochia fimbriata genome: insights into angiosperm evolution, floral development and chemical biosynthesis.</title>
        <authorList>
            <person name="Jiao Y."/>
        </authorList>
    </citation>
    <scope>NUCLEOTIDE SEQUENCE [LARGE SCALE GENOMIC DNA]</scope>
    <source>
        <strain evidence="3">IBCAS-2021</strain>
        <tissue evidence="3">Leaf</tissue>
    </source>
</reference>
<evidence type="ECO:0008006" key="5">
    <source>
        <dbReference type="Google" id="ProtNLM"/>
    </source>
</evidence>
<keyword evidence="1" id="KW-0677">Repeat</keyword>
<dbReference type="FunFam" id="1.25.40.10:FF:000366">
    <property type="entry name" value="Pentatricopeptide (PPR) repeat-containing protein"/>
    <property type="match status" value="1"/>
</dbReference>
<proteinExistence type="predicted"/>
<name>A0AAV7F9L4_ARIFI</name>
<evidence type="ECO:0000256" key="2">
    <source>
        <dbReference type="PROSITE-ProRule" id="PRU00708"/>
    </source>
</evidence>
<dbReference type="NCBIfam" id="TIGR00756">
    <property type="entry name" value="PPR"/>
    <property type="match status" value="4"/>
</dbReference>
<evidence type="ECO:0000313" key="4">
    <source>
        <dbReference type="Proteomes" id="UP000825729"/>
    </source>
</evidence>
<dbReference type="GO" id="GO:0003723">
    <property type="term" value="F:RNA binding"/>
    <property type="evidence" value="ECO:0007669"/>
    <property type="project" value="InterPro"/>
</dbReference>
<evidence type="ECO:0000256" key="1">
    <source>
        <dbReference type="ARBA" id="ARBA00022737"/>
    </source>
</evidence>